<feature type="region of interest" description="Disordered" evidence="1">
    <location>
        <begin position="267"/>
        <end position="306"/>
    </location>
</feature>
<gene>
    <name evidence="2" type="ORF">WOLCODRAFT_164935</name>
</gene>
<evidence type="ECO:0000256" key="1">
    <source>
        <dbReference type="SAM" id="MobiDB-lite"/>
    </source>
</evidence>
<feature type="compositionally biased region" description="Basic and acidic residues" evidence="1">
    <location>
        <begin position="270"/>
        <end position="286"/>
    </location>
</feature>
<reference evidence="2 3" key="1">
    <citation type="journal article" date="2012" name="Science">
        <title>The Paleozoic origin of enzymatic lignin decomposition reconstructed from 31 fungal genomes.</title>
        <authorList>
            <person name="Floudas D."/>
            <person name="Binder M."/>
            <person name="Riley R."/>
            <person name="Barry K."/>
            <person name="Blanchette R.A."/>
            <person name="Henrissat B."/>
            <person name="Martinez A.T."/>
            <person name="Otillar R."/>
            <person name="Spatafora J.W."/>
            <person name="Yadav J.S."/>
            <person name="Aerts A."/>
            <person name="Benoit I."/>
            <person name="Boyd A."/>
            <person name="Carlson A."/>
            <person name="Copeland A."/>
            <person name="Coutinho P.M."/>
            <person name="de Vries R.P."/>
            <person name="Ferreira P."/>
            <person name="Findley K."/>
            <person name="Foster B."/>
            <person name="Gaskell J."/>
            <person name="Glotzer D."/>
            <person name="Gorecki P."/>
            <person name="Heitman J."/>
            <person name="Hesse C."/>
            <person name="Hori C."/>
            <person name="Igarashi K."/>
            <person name="Jurgens J.A."/>
            <person name="Kallen N."/>
            <person name="Kersten P."/>
            <person name="Kohler A."/>
            <person name="Kuees U."/>
            <person name="Kumar T.K.A."/>
            <person name="Kuo A."/>
            <person name="LaButti K."/>
            <person name="Larrondo L.F."/>
            <person name="Lindquist E."/>
            <person name="Ling A."/>
            <person name="Lombard V."/>
            <person name="Lucas S."/>
            <person name="Lundell T."/>
            <person name="Martin R."/>
            <person name="McLaughlin D.J."/>
            <person name="Morgenstern I."/>
            <person name="Morin E."/>
            <person name="Murat C."/>
            <person name="Nagy L.G."/>
            <person name="Nolan M."/>
            <person name="Ohm R.A."/>
            <person name="Patyshakuliyeva A."/>
            <person name="Rokas A."/>
            <person name="Ruiz-Duenas F.J."/>
            <person name="Sabat G."/>
            <person name="Salamov A."/>
            <person name="Samejima M."/>
            <person name="Schmutz J."/>
            <person name="Slot J.C."/>
            <person name="St John F."/>
            <person name="Stenlid J."/>
            <person name="Sun H."/>
            <person name="Sun S."/>
            <person name="Syed K."/>
            <person name="Tsang A."/>
            <person name="Wiebenga A."/>
            <person name="Young D."/>
            <person name="Pisabarro A."/>
            <person name="Eastwood D.C."/>
            <person name="Martin F."/>
            <person name="Cullen D."/>
            <person name="Grigoriev I.V."/>
            <person name="Hibbett D.S."/>
        </authorList>
    </citation>
    <scope>NUCLEOTIDE SEQUENCE [LARGE SCALE GENOMIC DNA]</scope>
    <source>
        <strain evidence="2 3">MD-104</strain>
    </source>
</reference>
<dbReference type="Proteomes" id="UP000218811">
    <property type="component" value="Unassembled WGS sequence"/>
</dbReference>
<proteinExistence type="predicted"/>
<dbReference type="EMBL" id="KB468157">
    <property type="protein sequence ID" value="PCH44140.1"/>
    <property type="molecule type" value="Genomic_DNA"/>
</dbReference>
<accession>A0A2H3JPN6</accession>
<feature type="region of interest" description="Disordered" evidence="1">
    <location>
        <begin position="321"/>
        <end position="366"/>
    </location>
</feature>
<feature type="compositionally biased region" description="Basic and acidic residues" evidence="1">
    <location>
        <begin position="191"/>
        <end position="219"/>
    </location>
</feature>
<dbReference type="AlphaFoldDB" id="A0A2H3JPN6"/>
<organism evidence="2 3">
    <name type="scientific">Wolfiporia cocos (strain MD-104)</name>
    <name type="common">Brown rot fungus</name>
    <dbReference type="NCBI Taxonomy" id="742152"/>
    <lineage>
        <taxon>Eukaryota</taxon>
        <taxon>Fungi</taxon>
        <taxon>Dikarya</taxon>
        <taxon>Basidiomycota</taxon>
        <taxon>Agaricomycotina</taxon>
        <taxon>Agaricomycetes</taxon>
        <taxon>Polyporales</taxon>
        <taxon>Phaeolaceae</taxon>
        <taxon>Wolfiporia</taxon>
    </lineage>
</organism>
<feature type="region of interest" description="Disordered" evidence="1">
    <location>
        <begin position="39"/>
        <end position="63"/>
    </location>
</feature>
<feature type="compositionally biased region" description="Pro residues" evidence="1">
    <location>
        <begin position="50"/>
        <end position="63"/>
    </location>
</feature>
<sequence length="366" mass="40021">MNCQDAATATPRAHGNHTLLAPHSPLPAAFARLGRHGNRPRIATATSDPSRPPRPPNSVAPPPFLLATCVPGTLHHLPNQLRACIDNDNSASPEASLWLRNRYQRPPVINHPGQYPRRREPSRASASANPDCNIAKTKNRDSSKAVHHISPPHPGRGPRRGRTRLRTTRTPLQREARAFTRSHPGTAGHVARSDVGRPRTSRESIRNLGCIDDRPRAPEPVRPPPTNKPRQDITRESPRAHRKLARRGAVPGASLATAAYLDLRPSAEVSARDSERDHGGRIDEGGRPMQSGLVCDGRHRPRHFTSPRVPFSELHIRVQTQTPGTVEGRRAQDPPFVGSVSVRVRHGDRSPARESRMRGGAGAVSG</sequence>
<feature type="region of interest" description="Disordered" evidence="1">
    <location>
        <begin position="1"/>
        <end position="23"/>
    </location>
</feature>
<feature type="region of interest" description="Disordered" evidence="1">
    <location>
        <begin position="106"/>
        <end position="251"/>
    </location>
</feature>
<protein>
    <submittedName>
        <fullName evidence="2">Uncharacterized protein</fullName>
    </submittedName>
</protein>
<name>A0A2H3JPN6_WOLCO</name>
<feature type="compositionally biased region" description="Basic and acidic residues" evidence="1">
    <location>
        <begin position="229"/>
        <end position="239"/>
    </location>
</feature>
<feature type="compositionally biased region" description="Basic residues" evidence="1">
    <location>
        <begin position="156"/>
        <end position="167"/>
    </location>
</feature>
<keyword evidence="3" id="KW-1185">Reference proteome</keyword>
<evidence type="ECO:0000313" key="2">
    <source>
        <dbReference type="EMBL" id="PCH44140.1"/>
    </source>
</evidence>
<feature type="compositionally biased region" description="Basic and acidic residues" evidence="1">
    <location>
        <begin position="345"/>
        <end position="357"/>
    </location>
</feature>
<evidence type="ECO:0000313" key="3">
    <source>
        <dbReference type="Proteomes" id="UP000218811"/>
    </source>
</evidence>